<accession>M5G2V7</accession>
<dbReference type="Proteomes" id="UP000030653">
    <property type="component" value="Unassembled WGS sequence"/>
</dbReference>
<sequence length="306" mass="34607">MGITLAQMFNGAAASEVLVHADGITTASKHYSRNTGDYALTAIITGEHEAAGDVQYQRKRARQLLTSPALHAGLRSTFGTKQAYDTTELVNVDELDLPPCIPLARVRKLQKADEESREKIQQELSETTEFLQFKEVWDKVCQEDSNLQTDAYHLDNRKFKSELRKAHNRKDLDPDAWVELIENCTTLWDAYVKTVEKVRCTHAKRAKRDELFLNKTAPQGLSYTHADRQEIIDQIDAPSGVLAEALEMHRSAVLEVSYVYRFFLFRLNCVGRHIRLHHPQCRPCDISPTGKVEETISIRGSAAGGR</sequence>
<organism evidence="1 2">
    <name type="scientific">Dacryopinax primogenitus (strain DJM 731)</name>
    <name type="common">Brown rot fungus</name>
    <dbReference type="NCBI Taxonomy" id="1858805"/>
    <lineage>
        <taxon>Eukaryota</taxon>
        <taxon>Fungi</taxon>
        <taxon>Dikarya</taxon>
        <taxon>Basidiomycota</taxon>
        <taxon>Agaricomycotina</taxon>
        <taxon>Dacrymycetes</taxon>
        <taxon>Dacrymycetales</taxon>
        <taxon>Dacrymycetaceae</taxon>
        <taxon>Dacryopinax</taxon>
    </lineage>
</organism>
<evidence type="ECO:0000313" key="2">
    <source>
        <dbReference type="Proteomes" id="UP000030653"/>
    </source>
</evidence>
<dbReference type="HOGENOM" id="CLU_909185_0_0_1"/>
<gene>
    <name evidence="1" type="ORF">DACRYDRAFT_21631</name>
</gene>
<dbReference type="EMBL" id="JH795861">
    <property type="protein sequence ID" value="EJU02560.1"/>
    <property type="molecule type" value="Genomic_DNA"/>
</dbReference>
<dbReference type="AlphaFoldDB" id="M5G2V7"/>
<name>M5G2V7_DACPD</name>
<reference evidence="1 2" key="1">
    <citation type="journal article" date="2012" name="Science">
        <title>The Paleozoic origin of enzymatic lignin decomposition reconstructed from 31 fungal genomes.</title>
        <authorList>
            <person name="Floudas D."/>
            <person name="Binder M."/>
            <person name="Riley R."/>
            <person name="Barry K."/>
            <person name="Blanchette R.A."/>
            <person name="Henrissat B."/>
            <person name="Martinez A.T."/>
            <person name="Otillar R."/>
            <person name="Spatafora J.W."/>
            <person name="Yadav J.S."/>
            <person name="Aerts A."/>
            <person name="Benoit I."/>
            <person name="Boyd A."/>
            <person name="Carlson A."/>
            <person name="Copeland A."/>
            <person name="Coutinho P.M."/>
            <person name="de Vries R.P."/>
            <person name="Ferreira P."/>
            <person name="Findley K."/>
            <person name="Foster B."/>
            <person name="Gaskell J."/>
            <person name="Glotzer D."/>
            <person name="Gorecki P."/>
            <person name="Heitman J."/>
            <person name="Hesse C."/>
            <person name="Hori C."/>
            <person name="Igarashi K."/>
            <person name="Jurgens J.A."/>
            <person name="Kallen N."/>
            <person name="Kersten P."/>
            <person name="Kohler A."/>
            <person name="Kuees U."/>
            <person name="Kumar T.K.A."/>
            <person name="Kuo A."/>
            <person name="LaButti K."/>
            <person name="Larrondo L.F."/>
            <person name="Lindquist E."/>
            <person name="Ling A."/>
            <person name="Lombard V."/>
            <person name="Lucas S."/>
            <person name="Lundell T."/>
            <person name="Martin R."/>
            <person name="McLaughlin D.J."/>
            <person name="Morgenstern I."/>
            <person name="Morin E."/>
            <person name="Murat C."/>
            <person name="Nagy L.G."/>
            <person name="Nolan M."/>
            <person name="Ohm R.A."/>
            <person name="Patyshakuliyeva A."/>
            <person name="Rokas A."/>
            <person name="Ruiz-Duenas F.J."/>
            <person name="Sabat G."/>
            <person name="Salamov A."/>
            <person name="Samejima M."/>
            <person name="Schmutz J."/>
            <person name="Slot J.C."/>
            <person name="St John F."/>
            <person name="Stenlid J."/>
            <person name="Sun H."/>
            <person name="Sun S."/>
            <person name="Syed K."/>
            <person name="Tsang A."/>
            <person name="Wiebenga A."/>
            <person name="Young D."/>
            <person name="Pisabarro A."/>
            <person name="Eastwood D.C."/>
            <person name="Martin F."/>
            <person name="Cullen D."/>
            <person name="Grigoriev I.V."/>
            <person name="Hibbett D.S."/>
        </authorList>
    </citation>
    <scope>NUCLEOTIDE SEQUENCE [LARGE SCALE GENOMIC DNA]</scope>
    <source>
        <strain evidence="1 2">DJM-731 SS1</strain>
    </source>
</reference>
<protein>
    <submittedName>
        <fullName evidence="1">Uncharacterized protein</fullName>
    </submittedName>
</protein>
<proteinExistence type="predicted"/>
<dbReference type="OrthoDB" id="10676656at2759"/>
<dbReference type="RefSeq" id="XP_040629454.1">
    <property type="nucleotide sequence ID" value="XM_040772478.1"/>
</dbReference>
<keyword evidence="2" id="KW-1185">Reference proteome</keyword>
<evidence type="ECO:0000313" key="1">
    <source>
        <dbReference type="EMBL" id="EJU02560.1"/>
    </source>
</evidence>
<dbReference type="GeneID" id="63687540"/>